<reference evidence="2" key="2">
    <citation type="journal article" date="2023" name="IMA Fungus">
        <title>Comparative genomic study of the Penicillium genus elucidates a diverse pangenome and 15 lateral gene transfer events.</title>
        <authorList>
            <person name="Petersen C."/>
            <person name="Sorensen T."/>
            <person name="Nielsen M.R."/>
            <person name="Sondergaard T.E."/>
            <person name="Sorensen J.L."/>
            <person name="Fitzpatrick D.A."/>
            <person name="Frisvad J.C."/>
            <person name="Nielsen K.L."/>
        </authorList>
    </citation>
    <scope>NUCLEOTIDE SEQUENCE</scope>
    <source>
        <strain evidence="2">IBT 26290</strain>
    </source>
</reference>
<accession>A0A9W9HTN3</accession>
<gene>
    <name evidence="2" type="ORF">N7482_009657</name>
</gene>
<dbReference type="Proteomes" id="UP001149163">
    <property type="component" value="Unassembled WGS sequence"/>
</dbReference>
<evidence type="ECO:0000256" key="1">
    <source>
        <dbReference type="SAM" id="MobiDB-lite"/>
    </source>
</evidence>
<evidence type="ECO:0000313" key="3">
    <source>
        <dbReference type="Proteomes" id="UP001149163"/>
    </source>
</evidence>
<evidence type="ECO:0000313" key="2">
    <source>
        <dbReference type="EMBL" id="KAJ5153179.1"/>
    </source>
</evidence>
<dbReference type="EMBL" id="JAPQKN010000007">
    <property type="protein sequence ID" value="KAJ5153179.1"/>
    <property type="molecule type" value="Genomic_DNA"/>
</dbReference>
<protein>
    <submittedName>
        <fullName evidence="2">Uncharacterized protein</fullName>
    </submittedName>
</protein>
<dbReference type="AlphaFoldDB" id="A0A9W9HTN3"/>
<comment type="caution">
    <text evidence="2">The sequence shown here is derived from an EMBL/GenBank/DDBJ whole genome shotgun (WGS) entry which is preliminary data.</text>
</comment>
<dbReference type="RefSeq" id="XP_056539487.1">
    <property type="nucleotide sequence ID" value="XM_056691781.1"/>
</dbReference>
<dbReference type="GeneID" id="81430957"/>
<keyword evidence="3" id="KW-1185">Reference proteome</keyword>
<feature type="region of interest" description="Disordered" evidence="1">
    <location>
        <begin position="1"/>
        <end position="21"/>
    </location>
</feature>
<name>A0A9W9HTN3_9EURO</name>
<proteinExistence type="predicted"/>
<dbReference type="OrthoDB" id="5350472at2759"/>
<reference evidence="2" key="1">
    <citation type="submission" date="2022-11" db="EMBL/GenBank/DDBJ databases">
        <authorList>
            <person name="Petersen C."/>
        </authorList>
    </citation>
    <scope>NUCLEOTIDE SEQUENCE</scope>
    <source>
        <strain evidence="2">IBT 26290</strain>
    </source>
</reference>
<sequence length="105" mass="11812">MASTKPPVTPPPGWSMEPDELDYRTDWAPEDSWGYQLGVDYNLGKCIPVMCDPVGGEVIFTAGGKFYEWNQLAETLHQILLPTSLEEIIAVMKDQGRRGLKWKSL</sequence>
<organism evidence="2 3">
    <name type="scientific">Penicillium canariense</name>
    <dbReference type="NCBI Taxonomy" id="189055"/>
    <lineage>
        <taxon>Eukaryota</taxon>
        <taxon>Fungi</taxon>
        <taxon>Dikarya</taxon>
        <taxon>Ascomycota</taxon>
        <taxon>Pezizomycotina</taxon>
        <taxon>Eurotiomycetes</taxon>
        <taxon>Eurotiomycetidae</taxon>
        <taxon>Eurotiales</taxon>
        <taxon>Aspergillaceae</taxon>
        <taxon>Penicillium</taxon>
    </lineage>
</organism>